<reference evidence="1 2" key="1">
    <citation type="journal article" date="2015" name="Genome Biol. Evol.">
        <title>Comparative Genomics of a Bacterivorous Green Alga Reveals Evolutionary Causalities and Consequences of Phago-Mixotrophic Mode of Nutrition.</title>
        <authorList>
            <person name="Burns J.A."/>
            <person name="Paasch A."/>
            <person name="Narechania A."/>
            <person name="Kim E."/>
        </authorList>
    </citation>
    <scope>NUCLEOTIDE SEQUENCE [LARGE SCALE GENOMIC DNA]</scope>
    <source>
        <strain evidence="1 2">PLY_AMNH</strain>
    </source>
</reference>
<dbReference type="EMBL" id="LGRX02000653">
    <property type="protein sequence ID" value="KAK3287901.1"/>
    <property type="molecule type" value="Genomic_DNA"/>
</dbReference>
<evidence type="ECO:0000313" key="1">
    <source>
        <dbReference type="EMBL" id="KAK3287901.1"/>
    </source>
</evidence>
<comment type="caution">
    <text evidence="1">The sequence shown here is derived from an EMBL/GenBank/DDBJ whole genome shotgun (WGS) entry which is preliminary data.</text>
</comment>
<keyword evidence="2" id="KW-1185">Reference proteome</keyword>
<name>A0AAE0H2N6_9CHLO</name>
<proteinExistence type="predicted"/>
<evidence type="ECO:0000313" key="2">
    <source>
        <dbReference type="Proteomes" id="UP001190700"/>
    </source>
</evidence>
<gene>
    <name evidence="1" type="ORF">CYMTET_4606</name>
</gene>
<dbReference type="AlphaFoldDB" id="A0AAE0H2N6"/>
<dbReference type="Proteomes" id="UP001190700">
    <property type="component" value="Unassembled WGS sequence"/>
</dbReference>
<sequence length="235" mass="26516">MGFMPQMAKEHARTNRELQQELGEGVLVSNGIHTDETDGDPVLGDIGAVDMGGLEHAVGMERTHCEIREECNEVIEMCRRLEAKVRGVLVGDQLRIVENEVLTTLRIFIEQLARNGQRIRCELEDRQSFRDKKLQEKEKNLSKRAIELLNLAQQDDETVQVNLQPERNQEKALNVAEHRLLKAQFVHALHCNVHRRADELMARLAADGLDENTAQSVINALGDLPGYLEEVVAIA</sequence>
<accession>A0AAE0H2N6</accession>
<organism evidence="1 2">
    <name type="scientific">Cymbomonas tetramitiformis</name>
    <dbReference type="NCBI Taxonomy" id="36881"/>
    <lineage>
        <taxon>Eukaryota</taxon>
        <taxon>Viridiplantae</taxon>
        <taxon>Chlorophyta</taxon>
        <taxon>Pyramimonadophyceae</taxon>
        <taxon>Pyramimonadales</taxon>
        <taxon>Pyramimonadaceae</taxon>
        <taxon>Cymbomonas</taxon>
    </lineage>
</organism>
<protein>
    <submittedName>
        <fullName evidence="1">Uncharacterized protein</fullName>
    </submittedName>
</protein>